<protein>
    <submittedName>
        <fullName evidence="4">D-alanyl-D-alanine carboxypeptidase/D-alanyl-D-alanine-endopeptidase</fullName>
        <ecNumber evidence="4">3.4.16.4</ecNumber>
    </submittedName>
</protein>
<keyword evidence="4" id="KW-0645">Protease</keyword>
<gene>
    <name evidence="4" type="primary">dacB</name>
    <name evidence="4" type="ORF">AAK873_06275</name>
</gene>
<name>A0ABV4CV11_9BACT</name>
<dbReference type="Proteomes" id="UP001565200">
    <property type="component" value="Unassembled WGS sequence"/>
</dbReference>
<dbReference type="EC" id="3.4.16.4" evidence="4"/>
<sequence length="453" mass="48826">MKKLILSLCALFWLSFMWAQNTVRFSGSEAATIGVCIVDLATGKTVISHNAEKVFIPASVMKCITSAAVVESLNPSESPFTTVVSAYGHIENNVLDGNVVVTGGGDPTLGSRHIGSPSRFIDAAVEWIRGQGIDSIAGDVIVVPDIYPSLGVSPYWLLEDIAWEYGAGLYGFNWHDNSFSMKVSSEGVESLSPKIDGLEVVCDVRKGSRGNVMAMRGEDSYRLYVYGNITGESYSSRYSMPYPHMVFRDVFVDALADSGVGCSEEPIETDELISESPMLWKSPSCDDILRAMMFKSDNLYAEGMLRALTLSGDDHSVDCALAVEKRCLEALGLNLSGMKIADGSGLAVTNRLSPAFLARMLTVMGKGKNAGVYKKLFPIVGKEGTVRSLLAKTRLTGRLALKSGSMSGVLCYAGYKLDSGGRPTHAVVIMVNGFTCRGAEVRRAISNYLLSVF</sequence>
<evidence type="ECO:0000256" key="2">
    <source>
        <dbReference type="ARBA" id="ARBA00022801"/>
    </source>
</evidence>
<dbReference type="Gene3D" id="3.40.710.10">
    <property type="entry name" value="DD-peptidase/beta-lactamase superfamily"/>
    <property type="match status" value="2"/>
</dbReference>
<evidence type="ECO:0000313" key="4">
    <source>
        <dbReference type="EMBL" id="MEY8245222.1"/>
    </source>
</evidence>
<evidence type="ECO:0000256" key="1">
    <source>
        <dbReference type="ARBA" id="ARBA00006096"/>
    </source>
</evidence>
<dbReference type="InterPro" id="IPR000667">
    <property type="entry name" value="Peptidase_S13"/>
</dbReference>
<dbReference type="PANTHER" id="PTHR30023">
    <property type="entry name" value="D-ALANYL-D-ALANINE CARBOXYPEPTIDASE"/>
    <property type="match status" value="1"/>
</dbReference>
<feature type="signal peptide" evidence="3">
    <location>
        <begin position="1"/>
        <end position="19"/>
    </location>
</feature>
<reference evidence="4 5" key="1">
    <citation type="submission" date="2024-03" db="EMBL/GenBank/DDBJ databases">
        <title>Mouse gut bacterial collection (mGBC) of GemPharmatech.</title>
        <authorList>
            <person name="He Y."/>
            <person name="Dong L."/>
            <person name="Wu D."/>
            <person name="Gao X."/>
            <person name="Lin Z."/>
        </authorList>
    </citation>
    <scope>NUCLEOTIDE SEQUENCE [LARGE SCALE GENOMIC DNA]</scope>
    <source>
        <strain evidence="4 5">54-13</strain>
    </source>
</reference>
<keyword evidence="2 4" id="KW-0378">Hydrolase</keyword>
<dbReference type="PANTHER" id="PTHR30023:SF0">
    <property type="entry name" value="PENICILLIN-SENSITIVE CARBOXYPEPTIDASE A"/>
    <property type="match status" value="1"/>
</dbReference>
<dbReference type="EMBL" id="JBCLPP010000014">
    <property type="protein sequence ID" value="MEY8245222.1"/>
    <property type="molecule type" value="Genomic_DNA"/>
</dbReference>
<dbReference type="SUPFAM" id="SSF56601">
    <property type="entry name" value="beta-lactamase/transpeptidase-like"/>
    <property type="match status" value="1"/>
</dbReference>
<accession>A0ABV4CV11</accession>
<dbReference type="InterPro" id="IPR012338">
    <property type="entry name" value="Beta-lactam/transpept-like"/>
</dbReference>
<keyword evidence="4" id="KW-0121">Carboxypeptidase</keyword>
<organism evidence="4 5">
    <name type="scientific">Heminiphilus faecis</name>
    <dbReference type="NCBI Taxonomy" id="2601703"/>
    <lineage>
        <taxon>Bacteria</taxon>
        <taxon>Pseudomonadati</taxon>
        <taxon>Bacteroidota</taxon>
        <taxon>Bacteroidia</taxon>
        <taxon>Bacteroidales</taxon>
        <taxon>Muribaculaceae</taxon>
        <taxon>Heminiphilus</taxon>
    </lineage>
</organism>
<comment type="similarity">
    <text evidence="1">Belongs to the peptidase S13 family.</text>
</comment>
<dbReference type="GO" id="GO:0009002">
    <property type="term" value="F:serine-type D-Ala-D-Ala carboxypeptidase activity"/>
    <property type="evidence" value="ECO:0007669"/>
    <property type="project" value="UniProtKB-EC"/>
</dbReference>
<keyword evidence="3" id="KW-0732">Signal</keyword>
<feature type="chain" id="PRO_5046593708" evidence="3">
    <location>
        <begin position="20"/>
        <end position="453"/>
    </location>
</feature>
<evidence type="ECO:0000256" key="3">
    <source>
        <dbReference type="SAM" id="SignalP"/>
    </source>
</evidence>
<comment type="caution">
    <text evidence="4">The sequence shown here is derived from an EMBL/GenBank/DDBJ whole genome shotgun (WGS) entry which is preliminary data.</text>
</comment>
<keyword evidence="5" id="KW-1185">Reference proteome</keyword>
<dbReference type="Gene3D" id="3.50.80.20">
    <property type="entry name" value="D-Ala-D-Ala carboxypeptidase C, peptidase S13"/>
    <property type="match status" value="1"/>
</dbReference>
<dbReference type="NCBIfam" id="TIGR00666">
    <property type="entry name" value="PBP4"/>
    <property type="match status" value="1"/>
</dbReference>
<dbReference type="PRINTS" id="PR00922">
    <property type="entry name" value="DADACBPTASE3"/>
</dbReference>
<proteinExistence type="inferred from homology"/>
<dbReference type="RefSeq" id="WP_121699552.1">
    <property type="nucleotide sequence ID" value="NZ_JBCLPP010000014.1"/>
</dbReference>
<dbReference type="Pfam" id="PF02113">
    <property type="entry name" value="Peptidase_S13"/>
    <property type="match status" value="1"/>
</dbReference>
<evidence type="ECO:0000313" key="5">
    <source>
        <dbReference type="Proteomes" id="UP001565200"/>
    </source>
</evidence>